<dbReference type="InterPro" id="IPR050473">
    <property type="entry name" value="A2M/Complement_sys"/>
</dbReference>
<dbReference type="Gene3D" id="2.60.40.1930">
    <property type="match status" value="1"/>
</dbReference>
<feature type="domain" description="Alpha-2-macroglobulin bait region" evidence="1">
    <location>
        <begin position="67"/>
        <end position="201"/>
    </location>
</feature>
<evidence type="ECO:0000313" key="3">
    <source>
        <dbReference type="Proteomes" id="UP001163046"/>
    </source>
</evidence>
<dbReference type="AlphaFoldDB" id="A0A9X0CK55"/>
<dbReference type="InterPro" id="IPR011625">
    <property type="entry name" value="A2M_N_BRD"/>
</dbReference>
<proteinExistence type="predicted"/>
<reference evidence="2" key="1">
    <citation type="submission" date="2023-01" db="EMBL/GenBank/DDBJ databases">
        <title>Genome assembly of the deep-sea coral Lophelia pertusa.</title>
        <authorList>
            <person name="Herrera S."/>
            <person name="Cordes E."/>
        </authorList>
    </citation>
    <scope>NUCLEOTIDE SEQUENCE</scope>
    <source>
        <strain evidence="2">USNM1676648</strain>
        <tissue evidence="2">Polyp</tissue>
    </source>
</reference>
<dbReference type="PANTHER" id="PTHR11412:SF166">
    <property type="entry name" value="NTR DOMAIN-CONTAINING PROTEIN"/>
    <property type="match status" value="1"/>
</dbReference>
<dbReference type="Pfam" id="PF17789">
    <property type="entry name" value="MG4"/>
    <property type="match status" value="1"/>
</dbReference>
<dbReference type="Pfam" id="PF07703">
    <property type="entry name" value="A2M_BRD"/>
    <property type="match status" value="1"/>
</dbReference>
<comment type="caution">
    <text evidence="2">The sequence shown here is derived from an EMBL/GenBank/DDBJ whole genome shotgun (WGS) entry which is preliminary data.</text>
</comment>
<dbReference type="EMBL" id="MU827310">
    <property type="protein sequence ID" value="KAJ7360398.1"/>
    <property type="molecule type" value="Genomic_DNA"/>
</dbReference>
<protein>
    <recommendedName>
        <fullName evidence="1">Alpha-2-macroglobulin bait region domain-containing protein</fullName>
    </recommendedName>
</protein>
<sequence length="229" mass="26059">MLTKKGDLHFKDTTDDQGRATFVIDVPGNIKTMKIRVETEKDDIAAEHNTFIEFDARAYNSPSRTFLHVRAIRVKQYFNCDVLVNKNASKITFMVIARGKILSQWVKVQKVGVISSFRFRIQPEMSPSSRLVVFFFGKDGEVVADSTLLEIDDGLPNKVEFQDDSAGQSLQKPGVAYKIQLSATPGTRIGLLAVDQSVYILRNREKLNKKRVRNKFLNFFPVNLRLDSR</sequence>
<dbReference type="PANTHER" id="PTHR11412">
    <property type="entry name" value="MACROGLOBULIN / COMPLEMENT"/>
    <property type="match status" value="1"/>
</dbReference>
<evidence type="ECO:0000259" key="1">
    <source>
        <dbReference type="SMART" id="SM01359"/>
    </source>
</evidence>
<dbReference type="Gene3D" id="6.20.50.160">
    <property type="match status" value="1"/>
</dbReference>
<dbReference type="OrthoDB" id="9998011at2759"/>
<dbReference type="InterPro" id="IPR040839">
    <property type="entry name" value="MG4"/>
</dbReference>
<dbReference type="InterPro" id="IPR013783">
    <property type="entry name" value="Ig-like_fold"/>
</dbReference>
<organism evidence="2 3">
    <name type="scientific">Desmophyllum pertusum</name>
    <dbReference type="NCBI Taxonomy" id="174260"/>
    <lineage>
        <taxon>Eukaryota</taxon>
        <taxon>Metazoa</taxon>
        <taxon>Cnidaria</taxon>
        <taxon>Anthozoa</taxon>
        <taxon>Hexacorallia</taxon>
        <taxon>Scleractinia</taxon>
        <taxon>Caryophylliina</taxon>
        <taxon>Caryophylliidae</taxon>
        <taxon>Desmophyllum</taxon>
    </lineage>
</organism>
<keyword evidence="3" id="KW-1185">Reference proteome</keyword>
<dbReference type="SMART" id="SM01359">
    <property type="entry name" value="A2M_N_2"/>
    <property type="match status" value="1"/>
</dbReference>
<dbReference type="Gene3D" id="2.60.40.10">
    <property type="entry name" value="Immunoglobulins"/>
    <property type="match status" value="1"/>
</dbReference>
<gene>
    <name evidence="2" type="ORF">OS493_017031</name>
</gene>
<name>A0A9X0CK55_9CNID</name>
<dbReference type="Proteomes" id="UP001163046">
    <property type="component" value="Unassembled WGS sequence"/>
</dbReference>
<accession>A0A9X0CK55</accession>
<evidence type="ECO:0000313" key="2">
    <source>
        <dbReference type="EMBL" id="KAJ7360398.1"/>
    </source>
</evidence>